<dbReference type="EMBL" id="VNIP01000019">
    <property type="protein sequence ID" value="KAA1175325.1"/>
    <property type="molecule type" value="Genomic_DNA"/>
</dbReference>
<protein>
    <submittedName>
        <fullName evidence="1">Uncharacterized protein</fullName>
    </submittedName>
</protein>
<reference evidence="1 2" key="1">
    <citation type="submission" date="2019-07" db="EMBL/GenBank/DDBJ databases">
        <title>The Draft Genome Sequence of Rhizobium tropici SARCC-755 Associated with Superior Nodulation on Pigeonpea (Cajanus cajan (L.) Millsp.).</title>
        <authorList>
            <person name="Bopape F.L."/>
            <person name="Hassen A.I."/>
            <person name="Swanevelder Z.H."/>
            <person name="Gwata E.T."/>
        </authorList>
    </citation>
    <scope>NUCLEOTIDE SEQUENCE [LARGE SCALE GENOMIC DNA]</scope>
    <source>
        <strain evidence="1 2">SARCC-755</strain>
    </source>
</reference>
<dbReference type="OrthoDB" id="9803194at2"/>
<evidence type="ECO:0000313" key="1">
    <source>
        <dbReference type="EMBL" id="KAA1175325.1"/>
    </source>
</evidence>
<dbReference type="AlphaFoldDB" id="A0A5B0VMF1"/>
<evidence type="ECO:0000313" key="2">
    <source>
        <dbReference type="Proteomes" id="UP000323608"/>
    </source>
</evidence>
<name>A0A5B0VMF1_RHITR</name>
<proteinExistence type="predicted"/>
<comment type="caution">
    <text evidence="1">The sequence shown here is derived from an EMBL/GenBank/DDBJ whole genome shotgun (WGS) entry which is preliminary data.</text>
</comment>
<sequence length="172" mass="19044">MLCREENPPPSSRSPVFKYDRKQAYFSADGSDRPLINAIPSSTLDSAAALILADSPAIMFEFEGSRHVKDGLPGIDGEILPLFHSGDSDRRPDESSSGVIEGNMVLNIESLIAENGSESTKLWTQAFVTANSRTSRHISLWKVTESRRLKSLDNSPDDFADKFEQEWGLRQA</sequence>
<dbReference type="RefSeq" id="WP_149638040.1">
    <property type="nucleotide sequence ID" value="NZ_VNIP01000019.1"/>
</dbReference>
<dbReference type="Proteomes" id="UP000323608">
    <property type="component" value="Unassembled WGS sequence"/>
</dbReference>
<accession>A0A5B0VMF1</accession>
<gene>
    <name evidence="1" type="ORF">FP026_29130</name>
</gene>
<organism evidence="1 2">
    <name type="scientific">Rhizobium tropici</name>
    <dbReference type="NCBI Taxonomy" id="398"/>
    <lineage>
        <taxon>Bacteria</taxon>
        <taxon>Pseudomonadati</taxon>
        <taxon>Pseudomonadota</taxon>
        <taxon>Alphaproteobacteria</taxon>
        <taxon>Hyphomicrobiales</taxon>
        <taxon>Rhizobiaceae</taxon>
        <taxon>Rhizobium/Agrobacterium group</taxon>
        <taxon>Rhizobium</taxon>
    </lineage>
</organism>